<reference evidence="2" key="1">
    <citation type="submission" date="2018-11" db="EMBL/GenBank/DDBJ databases">
        <authorList>
            <consortium name="Pathogen Informatics"/>
        </authorList>
    </citation>
    <scope>NUCLEOTIDE SEQUENCE</scope>
</reference>
<protein>
    <submittedName>
        <fullName evidence="2">Uncharacterized protein</fullName>
    </submittedName>
</protein>
<evidence type="ECO:0000256" key="1">
    <source>
        <dbReference type="SAM" id="MobiDB-lite"/>
    </source>
</evidence>
<name>A0A448X0A7_9PLAT</name>
<proteinExistence type="predicted"/>
<feature type="compositionally biased region" description="Polar residues" evidence="1">
    <location>
        <begin position="112"/>
        <end position="129"/>
    </location>
</feature>
<sequence length="148" mass="17021">MTRALFAFNTQGLRHQCLRLRSSRQRSIGLPRAVSSTEQSANEINFFWRKAFAEIDDASNFDEISSHSTSSNDVYPDDGSREIELTISDKDAPLSKWRFMNSSKELGLNSQSHGLWDNNTHQKTHSSVPKATRPRIQDIDRELSKYRF</sequence>
<evidence type="ECO:0000313" key="3">
    <source>
        <dbReference type="Proteomes" id="UP000784294"/>
    </source>
</evidence>
<feature type="region of interest" description="Disordered" evidence="1">
    <location>
        <begin position="112"/>
        <end position="133"/>
    </location>
</feature>
<comment type="caution">
    <text evidence="2">The sequence shown here is derived from an EMBL/GenBank/DDBJ whole genome shotgun (WGS) entry which is preliminary data.</text>
</comment>
<dbReference type="AlphaFoldDB" id="A0A448X0A7"/>
<accession>A0A448X0A7</accession>
<evidence type="ECO:0000313" key="2">
    <source>
        <dbReference type="EMBL" id="VEL24651.1"/>
    </source>
</evidence>
<keyword evidence="3" id="KW-1185">Reference proteome</keyword>
<dbReference type="EMBL" id="CAAALY010068839">
    <property type="protein sequence ID" value="VEL24651.1"/>
    <property type="molecule type" value="Genomic_DNA"/>
</dbReference>
<organism evidence="2 3">
    <name type="scientific">Protopolystoma xenopodis</name>
    <dbReference type="NCBI Taxonomy" id="117903"/>
    <lineage>
        <taxon>Eukaryota</taxon>
        <taxon>Metazoa</taxon>
        <taxon>Spiralia</taxon>
        <taxon>Lophotrochozoa</taxon>
        <taxon>Platyhelminthes</taxon>
        <taxon>Monogenea</taxon>
        <taxon>Polyopisthocotylea</taxon>
        <taxon>Polystomatidea</taxon>
        <taxon>Polystomatidae</taxon>
        <taxon>Protopolystoma</taxon>
    </lineage>
</organism>
<gene>
    <name evidence="2" type="ORF">PXEA_LOCUS18091</name>
</gene>
<dbReference type="Proteomes" id="UP000784294">
    <property type="component" value="Unassembled WGS sequence"/>
</dbReference>